<organism evidence="3 4">
    <name type="scientific">Streptomyces chartreusis</name>
    <dbReference type="NCBI Taxonomy" id="1969"/>
    <lineage>
        <taxon>Bacteria</taxon>
        <taxon>Bacillati</taxon>
        <taxon>Actinomycetota</taxon>
        <taxon>Actinomycetes</taxon>
        <taxon>Kitasatosporales</taxon>
        <taxon>Streptomycetaceae</taxon>
        <taxon>Streptomyces</taxon>
    </lineage>
</organism>
<dbReference type="EMBL" id="CP056041">
    <property type="protein sequence ID" value="QKZ20770.1"/>
    <property type="molecule type" value="Genomic_DNA"/>
</dbReference>
<dbReference type="InterPro" id="IPR029058">
    <property type="entry name" value="AB_hydrolase_fold"/>
</dbReference>
<dbReference type="SUPFAM" id="SSF53474">
    <property type="entry name" value="alpha/beta-Hydrolases"/>
    <property type="match status" value="1"/>
</dbReference>
<evidence type="ECO:0000256" key="1">
    <source>
        <dbReference type="SAM" id="SignalP"/>
    </source>
</evidence>
<dbReference type="AlphaFoldDB" id="A0A7H8TFL0"/>
<dbReference type="RefSeq" id="WP_176576668.1">
    <property type="nucleotide sequence ID" value="NZ_CBDRGH010000009.1"/>
</dbReference>
<dbReference type="GO" id="GO:0016788">
    <property type="term" value="F:hydrolase activity, acting on ester bonds"/>
    <property type="evidence" value="ECO:0007669"/>
    <property type="project" value="InterPro"/>
</dbReference>
<name>A0A7H8TFL0_STRCX</name>
<accession>A0A7H8TFL0</accession>
<feature type="domain" description="GPI inositol-deacylase PGAP1-like alpha/beta" evidence="2">
    <location>
        <begin position="42"/>
        <end position="166"/>
    </location>
</feature>
<keyword evidence="3" id="KW-0378">Hydrolase</keyword>
<dbReference type="Pfam" id="PF07819">
    <property type="entry name" value="PGAP1"/>
    <property type="match status" value="1"/>
</dbReference>
<dbReference type="Proteomes" id="UP000509418">
    <property type="component" value="Chromosome"/>
</dbReference>
<proteinExistence type="predicted"/>
<evidence type="ECO:0000259" key="2">
    <source>
        <dbReference type="Pfam" id="PF07819"/>
    </source>
</evidence>
<sequence length="287" mass="31691">MQKTQRRLALLLSAVLAFAVTMLTVTPASAAPARSNGSANRVIFIHGFAPGGEHDCSEYFRSARTHFANKGWRGNLLTFGYYAGNTNCSYNYRGSRDKSLNTVAKVFANYVYDNYSRRNIKVDVVAHSMGGLVVRAALHHTALGTPGFPDRLYIEDVATLGTPHGATDFPCPNWWQQCLDMRPDSPFLRSLPNTMPNSRRTGIGTDWTTVSSFDDAIVSEGSGIAGSAQHEVQYDDGIGHNELRTIRSGRYKSRIKHTARGNVWSGWTQRVSPLEQARLAVLFQSTT</sequence>
<evidence type="ECO:0000313" key="3">
    <source>
        <dbReference type="EMBL" id="QKZ20770.1"/>
    </source>
</evidence>
<dbReference type="InterPro" id="IPR012908">
    <property type="entry name" value="PGAP1-ab_dom-like"/>
</dbReference>
<feature type="signal peptide" evidence="1">
    <location>
        <begin position="1"/>
        <end position="30"/>
    </location>
</feature>
<protein>
    <submittedName>
        <fullName evidence="3">Alpha/beta fold hydrolase</fullName>
    </submittedName>
</protein>
<keyword evidence="4" id="KW-1185">Reference proteome</keyword>
<reference evidence="3 4" key="1">
    <citation type="submission" date="2020-06" db="EMBL/GenBank/DDBJ databases">
        <title>Genome mining for natural products.</title>
        <authorList>
            <person name="Zhang B."/>
            <person name="Shi J."/>
            <person name="Ge H."/>
        </authorList>
    </citation>
    <scope>NUCLEOTIDE SEQUENCE [LARGE SCALE GENOMIC DNA]</scope>
    <source>
        <strain evidence="3 4">NA02069</strain>
    </source>
</reference>
<dbReference type="Gene3D" id="3.40.50.1820">
    <property type="entry name" value="alpha/beta hydrolase"/>
    <property type="match status" value="1"/>
</dbReference>
<gene>
    <name evidence="3" type="ORF">HUT05_27540</name>
</gene>
<keyword evidence="1" id="KW-0732">Signal</keyword>
<feature type="chain" id="PRO_5028989507" evidence="1">
    <location>
        <begin position="31"/>
        <end position="287"/>
    </location>
</feature>
<evidence type="ECO:0000313" key="4">
    <source>
        <dbReference type="Proteomes" id="UP000509418"/>
    </source>
</evidence>